<name>A0A381P5C7_9ZZZZ</name>
<evidence type="ECO:0000313" key="1">
    <source>
        <dbReference type="EMBL" id="SUZ62080.1"/>
    </source>
</evidence>
<accession>A0A381P5C7</accession>
<organism evidence="1">
    <name type="scientific">marine metagenome</name>
    <dbReference type="NCBI Taxonomy" id="408172"/>
    <lineage>
        <taxon>unclassified sequences</taxon>
        <taxon>metagenomes</taxon>
        <taxon>ecological metagenomes</taxon>
    </lineage>
</organism>
<sequence>MTLINTLNHILHHYFRVFLDTFSSKLPKDIQAFRKDCESLVERYNSLLKEISSYMKDHSKPQENDPDNSELNLTYHDTDSFYLISIKEDLANLTADCKQLLEKVVENPPNSQLHNEAIEQYLNQLHELSQYSVQIETALHEYEKNIMKIEEDISNNTLCN</sequence>
<reference evidence="1" key="1">
    <citation type="submission" date="2018-05" db="EMBL/GenBank/DDBJ databases">
        <authorList>
            <person name="Lanie J.A."/>
            <person name="Ng W.-L."/>
            <person name="Kazmierczak K.M."/>
            <person name="Andrzejewski T.M."/>
            <person name="Davidsen T.M."/>
            <person name="Wayne K.J."/>
            <person name="Tettelin H."/>
            <person name="Glass J.I."/>
            <person name="Rusch D."/>
            <person name="Podicherti R."/>
            <person name="Tsui H.-C.T."/>
            <person name="Winkler M.E."/>
        </authorList>
    </citation>
    <scope>NUCLEOTIDE SEQUENCE</scope>
</reference>
<proteinExistence type="predicted"/>
<protein>
    <submittedName>
        <fullName evidence="1">Uncharacterized protein</fullName>
    </submittedName>
</protein>
<dbReference type="EMBL" id="UINC01000845">
    <property type="protein sequence ID" value="SUZ62080.1"/>
    <property type="molecule type" value="Genomic_DNA"/>
</dbReference>
<dbReference type="AlphaFoldDB" id="A0A381P5C7"/>
<gene>
    <name evidence="1" type="ORF">METZ01_LOCUS14934</name>
</gene>